<proteinExistence type="predicted"/>
<dbReference type="NCBIfam" id="TIGR00290">
    <property type="entry name" value="MJ0570_dom"/>
    <property type="match status" value="1"/>
</dbReference>
<dbReference type="Gene3D" id="3.40.50.620">
    <property type="entry name" value="HUPs"/>
    <property type="match status" value="1"/>
</dbReference>
<reference evidence="2 3" key="1">
    <citation type="submission" date="2016-11" db="EMBL/GenBank/DDBJ databases">
        <authorList>
            <person name="Jaros S."/>
            <person name="Januszkiewicz K."/>
            <person name="Wedrychowicz H."/>
        </authorList>
    </citation>
    <scope>NUCLEOTIDE SEQUENCE [LARGE SCALE GENOMIC DNA]</scope>
    <source>
        <strain evidence="2 3">DSM 19022</strain>
    </source>
</reference>
<keyword evidence="3" id="KW-1185">Reference proteome</keyword>
<dbReference type="GO" id="GO:0017183">
    <property type="term" value="P:protein histidyl modification to diphthamide"/>
    <property type="evidence" value="ECO:0007669"/>
    <property type="project" value="TreeGrafter"/>
</dbReference>
<dbReference type="InterPro" id="IPR014729">
    <property type="entry name" value="Rossmann-like_a/b/a_fold"/>
</dbReference>
<dbReference type="SUPFAM" id="SSF52402">
    <property type="entry name" value="Adenine nucleotide alpha hydrolases-like"/>
    <property type="match status" value="1"/>
</dbReference>
<dbReference type="CDD" id="cd01994">
    <property type="entry name" value="AANH_PF0828-like"/>
    <property type="match status" value="1"/>
</dbReference>
<gene>
    <name evidence="2" type="ORF">SAMN02745176_01541</name>
</gene>
<organism evidence="2 3">
    <name type="scientific">Lutispora thermophila DSM 19022</name>
    <dbReference type="NCBI Taxonomy" id="1122184"/>
    <lineage>
        <taxon>Bacteria</taxon>
        <taxon>Bacillati</taxon>
        <taxon>Bacillota</taxon>
        <taxon>Clostridia</taxon>
        <taxon>Lutisporales</taxon>
        <taxon>Lutisporaceae</taxon>
        <taxon>Lutispora</taxon>
    </lineage>
</organism>
<protein>
    <submittedName>
        <fullName evidence="2">MJ0570-related uncharacterized domain-containing protein</fullName>
    </submittedName>
</protein>
<dbReference type="EMBL" id="FQZS01000009">
    <property type="protein sequence ID" value="SHI84297.1"/>
    <property type="molecule type" value="Genomic_DNA"/>
</dbReference>
<dbReference type="Proteomes" id="UP000184442">
    <property type="component" value="Unassembled WGS sequence"/>
</dbReference>
<evidence type="ECO:0000313" key="2">
    <source>
        <dbReference type="EMBL" id="SHI84297.1"/>
    </source>
</evidence>
<dbReference type="GO" id="GO:0017178">
    <property type="term" value="F:diphthine-ammonia ligase activity"/>
    <property type="evidence" value="ECO:0007669"/>
    <property type="project" value="TreeGrafter"/>
</dbReference>
<name>A0A1M6EFJ0_9FIRM</name>
<dbReference type="STRING" id="1122184.SAMN02745176_01541"/>
<dbReference type="PANTHER" id="PTHR12196">
    <property type="entry name" value="DOMAIN OF UNKNOWN FUNCTION 71 DUF71 -CONTAINING PROTEIN"/>
    <property type="match status" value="1"/>
</dbReference>
<dbReference type="Gene3D" id="3.90.1490.10">
    <property type="entry name" value="putative n-type atp pyrophosphatase, domain 2"/>
    <property type="match status" value="1"/>
</dbReference>
<dbReference type="InterPro" id="IPR002761">
    <property type="entry name" value="Diphthami_syn_dom"/>
</dbReference>
<dbReference type="AlphaFoldDB" id="A0A1M6EFJ0"/>
<dbReference type="PANTHER" id="PTHR12196:SF2">
    <property type="entry name" value="DIPHTHINE--AMMONIA LIGASE"/>
    <property type="match status" value="1"/>
</dbReference>
<accession>A0A1M6EFJ0</accession>
<sequence>MKFVAAFSTGKDSILALHRMVQQGHKPIGLIVMYNTMAKRSWFHGADKKLLKSISESLGIPLECYDTDGMDYDVIMEKALLEWKKLGAEACVFGDIDIPEHKMWDEERCRKADLIPILPLWNENREELVREVIGAGYKCLIKCVHPEKLPADFLGKIIDEKLLDDMKQYGIDLCGENGEYHTIVVDGPLFRTSVPYQLGEILKLEHVTAIELKIID</sequence>
<dbReference type="RefSeq" id="WP_073025641.1">
    <property type="nucleotide sequence ID" value="NZ_FQZS01000009.1"/>
</dbReference>
<evidence type="ECO:0000313" key="3">
    <source>
        <dbReference type="Proteomes" id="UP000184442"/>
    </source>
</evidence>
<dbReference type="InterPro" id="IPR030662">
    <property type="entry name" value="DPH6/MJ0570"/>
</dbReference>
<evidence type="ECO:0000259" key="1">
    <source>
        <dbReference type="Pfam" id="PF01902"/>
    </source>
</evidence>
<feature type="domain" description="Diphthamide synthase" evidence="1">
    <location>
        <begin position="1"/>
        <end position="198"/>
    </location>
</feature>
<dbReference type="OrthoDB" id="3572539at2"/>
<dbReference type="Pfam" id="PF01902">
    <property type="entry name" value="Diphthami_syn_2"/>
    <property type="match status" value="1"/>
</dbReference>